<dbReference type="Pfam" id="PF03466">
    <property type="entry name" value="LysR_substrate"/>
    <property type="match status" value="1"/>
</dbReference>
<dbReference type="CDD" id="cd08459">
    <property type="entry name" value="PBP2_DntR_NahR_LinR_like"/>
    <property type="match status" value="1"/>
</dbReference>
<dbReference type="InterPro" id="IPR036388">
    <property type="entry name" value="WH-like_DNA-bd_sf"/>
</dbReference>
<reference evidence="7" key="1">
    <citation type="submission" date="2018-06" db="EMBL/GenBank/DDBJ databases">
        <authorList>
            <person name="Feng T."/>
            <person name="Jeon C.O."/>
        </authorList>
    </citation>
    <scope>NUCLEOTIDE SEQUENCE [LARGE SCALE GENOMIC DNA]</scope>
    <source>
        <strain evidence="7">S23</strain>
    </source>
</reference>
<evidence type="ECO:0000259" key="5">
    <source>
        <dbReference type="PROSITE" id="PS50931"/>
    </source>
</evidence>
<dbReference type="Proteomes" id="UP000255165">
    <property type="component" value="Unassembled WGS sequence"/>
</dbReference>
<protein>
    <recommendedName>
        <fullName evidence="5">HTH lysR-type domain-containing protein</fullName>
    </recommendedName>
</protein>
<sequence>MQVMDLRKVDLNLLGVFECIYRVRNLTQVAHEISLTQPAVSHALGRLRATMNDPLFIRTASGLEPTLRSDELIGPIRAALGIIEECLASSSTFDPLKTRREFRLLLSDVGELIFIPKLLQFFREHAPNATITALQASRTNYEAMLRAREADITVGHLPMLEKLLRNARLFEDRWVVLRGARFYPGNPPLTADDFERFPHVVVNPPGSGAEKVLQAEVTRRSVAPSVVLTLPHFFALPNVILNSDLIATVPSSVASSIHSAEDIQVHELPFPSPKLDVRIFWHSRQDGDAGHQWLRDVFGKLFGRAR</sequence>
<dbReference type="Pfam" id="PF00126">
    <property type="entry name" value="HTH_1"/>
    <property type="match status" value="1"/>
</dbReference>
<keyword evidence="3" id="KW-0238">DNA-binding</keyword>
<evidence type="ECO:0000313" key="6">
    <source>
        <dbReference type="EMBL" id="RDK08117.1"/>
    </source>
</evidence>
<proteinExistence type="inferred from homology"/>
<dbReference type="PANTHER" id="PTHR30118:SF15">
    <property type="entry name" value="TRANSCRIPTIONAL REGULATORY PROTEIN"/>
    <property type="match status" value="1"/>
</dbReference>
<evidence type="ECO:0000256" key="1">
    <source>
        <dbReference type="ARBA" id="ARBA00009437"/>
    </source>
</evidence>
<accession>A0A370NR80</accession>
<evidence type="ECO:0000256" key="4">
    <source>
        <dbReference type="ARBA" id="ARBA00023163"/>
    </source>
</evidence>
<dbReference type="SUPFAM" id="SSF53850">
    <property type="entry name" value="Periplasmic binding protein-like II"/>
    <property type="match status" value="1"/>
</dbReference>
<keyword evidence="2" id="KW-0805">Transcription regulation</keyword>
<comment type="caution">
    <text evidence="6">The sequence shown here is derived from an EMBL/GenBank/DDBJ whole genome shotgun (WGS) entry which is preliminary data.</text>
</comment>
<feature type="domain" description="HTH lysR-type" evidence="5">
    <location>
        <begin position="9"/>
        <end position="66"/>
    </location>
</feature>
<gene>
    <name evidence="6" type="ORF">DN412_22380</name>
</gene>
<dbReference type="GO" id="GO:0003700">
    <property type="term" value="F:DNA-binding transcription factor activity"/>
    <property type="evidence" value="ECO:0007669"/>
    <property type="project" value="InterPro"/>
</dbReference>
<dbReference type="PROSITE" id="PS50931">
    <property type="entry name" value="HTH_LYSR"/>
    <property type="match status" value="1"/>
</dbReference>
<evidence type="ECO:0000256" key="2">
    <source>
        <dbReference type="ARBA" id="ARBA00023015"/>
    </source>
</evidence>
<dbReference type="AlphaFoldDB" id="A0A370NR80"/>
<dbReference type="InterPro" id="IPR036390">
    <property type="entry name" value="WH_DNA-bd_sf"/>
</dbReference>
<dbReference type="PANTHER" id="PTHR30118">
    <property type="entry name" value="HTH-TYPE TRANSCRIPTIONAL REGULATOR LEUO-RELATED"/>
    <property type="match status" value="1"/>
</dbReference>
<dbReference type="SUPFAM" id="SSF46785">
    <property type="entry name" value="Winged helix' DNA-binding domain"/>
    <property type="match status" value="1"/>
</dbReference>
<evidence type="ECO:0000313" key="7">
    <source>
        <dbReference type="Proteomes" id="UP000255165"/>
    </source>
</evidence>
<dbReference type="InterPro" id="IPR005119">
    <property type="entry name" value="LysR_subst-bd"/>
</dbReference>
<comment type="similarity">
    <text evidence="1">Belongs to the LysR transcriptional regulatory family.</text>
</comment>
<dbReference type="EMBL" id="QKWJ01000030">
    <property type="protein sequence ID" value="RDK08117.1"/>
    <property type="molecule type" value="Genomic_DNA"/>
</dbReference>
<keyword evidence="7" id="KW-1185">Reference proteome</keyword>
<dbReference type="InterPro" id="IPR050389">
    <property type="entry name" value="LysR-type_TF"/>
</dbReference>
<keyword evidence="4" id="KW-0804">Transcription</keyword>
<dbReference type="Gene3D" id="3.40.190.10">
    <property type="entry name" value="Periplasmic binding protein-like II"/>
    <property type="match status" value="2"/>
</dbReference>
<name>A0A370NR80_9BURK</name>
<dbReference type="GO" id="GO:0003677">
    <property type="term" value="F:DNA binding"/>
    <property type="evidence" value="ECO:0007669"/>
    <property type="project" value="UniProtKB-KW"/>
</dbReference>
<dbReference type="Gene3D" id="1.10.10.10">
    <property type="entry name" value="Winged helix-like DNA-binding domain superfamily/Winged helix DNA-binding domain"/>
    <property type="match status" value="1"/>
</dbReference>
<evidence type="ECO:0000256" key="3">
    <source>
        <dbReference type="ARBA" id="ARBA00023125"/>
    </source>
</evidence>
<organism evidence="6 7">
    <name type="scientific">Cupriavidus lacunae</name>
    <dbReference type="NCBI Taxonomy" id="2666307"/>
    <lineage>
        <taxon>Bacteria</taxon>
        <taxon>Pseudomonadati</taxon>
        <taxon>Pseudomonadota</taxon>
        <taxon>Betaproteobacteria</taxon>
        <taxon>Burkholderiales</taxon>
        <taxon>Burkholderiaceae</taxon>
        <taxon>Cupriavidus</taxon>
    </lineage>
</organism>
<dbReference type="InterPro" id="IPR000847">
    <property type="entry name" value="LysR_HTH_N"/>
</dbReference>
<dbReference type="PRINTS" id="PR00039">
    <property type="entry name" value="HTHLYSR"/>
</dbReference>